<keyword evidence="2" id="KW-1185">Reference proteome</keyword>
<reference evidence="2" key="1">
    <citation type="journal article" date="2023" name="Nat. Plants">
        <title>Single-cell RNA sequencing provides a high-resolution roadmap for understanding the multicellular compartmentation of specialized metabolism.</title>
        <authorList>
            <person name="Sun S."/>
            <person name="Shen X."/>
            <person name="Li Y."/>
            <person name="Li Y."/>
            <person name="Wang S."/>
            <person name="Li R."/>
            <person name="Zhang H."/>
            <person name="Shen G."/>
            <person name="Guo B."/>
            <person name="Wei J."/>
            <person name="Xu J."/>
            <person name="St-Pierre B."/>
            <person name="Chen S."/>
            <person name="Sun C."/>
        </authorList>
    </citation>
    <scope>NUCLEOTIDE SEQUENCE [LARGE SCALE GENOMIC DNA]</scope>
</reference>
<name>A0ACC0A8V3_CATRO</name>
<protein>
    <submittedName>
        <fullName evidence="1">Uncharacterized protein</fullName>
    </submittedName>
</protein>
<comment type="caution">
    <text evidence="1">The sequence shown here is derived from an EMBL/GenBank/DDBJ whole genome shotgun (WGS) entry which is preliminary data.</text>
</comment>
<gene>
    <name evidence="1" type="ORF">M9H77_26136</name>
</gene>
<dbReference type="EMBL" id="CM044706">
    <property type="protein sequence ID" value="KAI5657343.1"/>
    <property type="molecule type" value="Genomic_DNA"/>
</dbReference>
<evidence type="ECO:0000313" key="2">
    <source>
        <dbReference type="Proteomes" id="UP001060085"/>
    </source>
</evidence>
<sequence>MGSILLSLFFLLSIASPSRAAISPHIGVCYGTMGNYLPTPSKSVQFLQKIKAKQVKIYNPDSEILNSLKGTEIQVTIMVPNDLIINISSNQNLSDQWVQTNVVPFYPDTMIRYLLVGNQVLSYHSKPLWPYLVPALNNVRSSVRKFGLHKVKVGTPLAMDIVDSSVLLPPSNATFRSDISDNIMNPLLQFLSHTNSYFFLDLYPYFEWASNPTSINLDYALLQVKNSSYKYTDPGSGLVYTNLLDQMLDSVVFSMKKLGYPDIRLYIAETGWPHSGDVDQIGANIYNAATYNRNVVKKFTAKPPVGTPARPGEVIPVNILSLFNENQKPGPSTERHFGLLRPNGSYIYDLDLTGKKPEWAYGPLPVAWNNEPYKGKVWCVIGKGANFSRLGEAIKWACDQDENLCREIQPGRKCYKPDSIILHASYVFSSYWAHFRERGVNCWFNGLAVQTSKDPSYFSCKFPSITI</sequence>
<accession>A0ACC0A8V3</accession>
<evidence type="ECO:0000313" key="1">
    <source>
        <dbReference type="EMBL" id="KAI5657343.1"/>
    </source>
</evidence>
<dbReference type="Proteomes" id="UP001060085">
    <property type="component" value="Linkage Group LG06"/>
</dbReference>
<organism evidence="1 2">
    <name type="scientific">Catharanthus roseus</name>
    <name type="common">Madagascar periwinkle</name>
    <name type="synonym">Vinca rosea</name>
    <dbReference type="NCBI Taxonomy" id="4058"/>
    <lineage>
        <taxon>Eukaryota</taxon>
        <taxon>Viridiplantae</taxon>
        <taxon>Streptophyta</taxon>
        <taxon>Embryophyta</taxon>
        <taxon>Tracheophyta</taxon>
        <taxon>Spermatophyta</taxon>
        <taxon>Magnoliopsida</taxon>
        <taxon>eudicotyledons</taxon>
        <taxon>Gunneridae</taxon>
        <taxon>Pentapetalae</taxon>
        <taxon>asterids</taxon>
        <taxon>lamiids</taxon>
        <taxon>Gentianales</taxon>
        <taxon>Apocynaceae</taxon>
        <taxon>Rauvolfioideae</taxon>
        <taxon>Vinceae</taxon>
        <taxon>Catharanthinae</taxon>
        <taxon>Catharanthus</taxon>
    </lineage>
</organism>
<proteinExistence type="predicted"/>